<keyword evidence="3" id="KW-1185">Reference proteome</keyword>
<dbReference type="Proteomes" id="UP001456524">
    <property type="component" value="Unassembled WGS sequence"/>
</dbReference>
<sequence length="213" mass="23296">MYRLLPPSMCARPLLVCPLPAPPVALAPPLRKIHDVTIPRMGNAGEPPSRPRGSGKLGNKKTKEKKGSDETRTGLYRPDSGDIKLQHTYFTLSLSRSHRPPRDRHSRPAIVQSMREGQEASRVENAHQTKDTRRGWGDEHNPSVLSLHAACCCSPGQITATGTASTSTSVTGKQHLHGTVRLRRLGAAKKHEDLPCGAAHTLRTSKHMVRCCC</sequence>
<protein>
    <submittedName>
        <fullName evidence="2">Uncharacterized protein</fullName>
    </submittedName>
</protein>
<gene>
    <name evidence="2" type="ORF">IWX90DRAFT_102314</name>
</gene>
<evidence type="ECO:0000256" key="1">
    <source>
        <dbReference type="SAM" id="MobiDB-lite"/>
    </source>
</evidence>
<evidence type="ECO:0000313" key="3">
    <source>
        <dbReference type="Proteomes" id="UP001456524"/>
    </source>
</evidence>
<feature type="region of interest" description="Disordered" evidence="1">
    <location>
        <begin position="114"/>
        <end position="137"/>
    </location>
</feature>
<name>A0ABR1Y2H5_9PEZI</name>
<proteinExistence type="predicted"/>
<evidence type="ECO:0000313" key="2">
    <source>
        <dbReference type="EMBL" id="KAK8175198.1"/>
    </source>
</evidence>
<accession>A0ABR1Y2H5</accession>
<dbReference type="EMBL" id="JBBWUH010000002">
    <property type="protein sequence ID" value="KAK8175198.1"/>
    <property type="molecule type" value="Genomic_DNA"/>
</dbReference>
<comment type="caution">
    <text evidence="2">The sequence shown here is derived from an EMBL/GenBank/DDBJ whole genome shotgun (WGS) entry which is preliminary data.</text>
</comment>
<feature type="region of interest" description="Disordered" evidence="1">
    <location>
        <begin position="39"/>
        <end position="80"/>
    </location>
</feature>
<organism evidence="2 3">
    <name type="scientific">Phyllosticta citrichinensis</name>
    <dbReference type="NCBI Taxonomy" id="1130410"/>
    <lineage>
        <taxon>Eukaryota</taxon>
        <taxon>Fungi</taxon>
        <taxon>Dikarya</taxon>
        <taxon>Ascomycota</taxon>
        <taxon>Pezizomycotina</taxon>
        <taxon>Dothideomycetes</taxon>
        <taxon>Dothideomycetes incertae sedis</taxon>
        <taxon>Botryosphaeriales</taxon>
        <taxon>Phyllostictaceae</taxon>
        <taxon>Phyllosticta</taxon>
    </lineage>
</organism>
<reference evidence="2 3" key="1">
    <citation type="journal article" date="2022" name="G3 (Bethesda)">
        <title>Enemy or ally: a genomic approach to elucidate the lifestyle of Phyllosticta citrichinaensis.</title>
        <authorList>
            <person name="Buijs V.A."/>
            <person name="Groenewald J.Z."/>
            <person name="Haridas S."/>
            <person name="LaButti K.M."/>
            <person name="Lipzen A."/>
            <person name="Martin F.M."/>
            <person name="Barry K."/>
            <person name="Grigoriev I.V."/>
            <person name="Crous P.W."/>
            <person name="Seidl M.F."/>
        </authorList>
    </citation>
    <scope>NUCLEOTIDE SEQUENCE [LARGE SCALE GENOMIC DNA]</scope>
    <source>
        <strain evidence="2 3">CBS 129764</strain>
    </source>
</reference>
<feature type="compositionally biased region" description="Basic and acidic residues" evidence="1">
    <location>
        <begin position="116"/>
        <end position="137"/>
    </location>
</feature>